<dbReference type="GO" id="GO:0016757">
    <property type="term" value="F:glycosyltransferase activity"/>
    <property type="evidence" value="ECO:0007669"/>
    <property type="project" value="UniProtKB-KW"/>
</dbReference>
<evidence type="ECO:0000259" key="1">
    <source>
        <dbReference type="Pfam" id="PF13524"/>
    </source>
</evidence>
<comment type="caution">
    <text evidence="2">The sequence shown here is derived from an EMBL/GenBank/DDBJ whole genome shotgun (WGS) entry which is preliminary data.</text>
</comment>
<keyword evidence="3" id="KW-1185">Reference proteome</keyword>
<proteinExistence type="predicted"/>
<protein>
    <submittedName>
        <fullName evidence="2">Teichuronic acid biosynthesis glycosyltransferase TuaH</fullName>
        <ecNumber evidence="2">2.4.-.-</ecNumber>
    </submittedName>
</protein>
<dbReference type="STRING" id="92835.RS81_02040"/>
<dbReference type="Pfam" id="PF13524">
    <property type="entry name" value="Glyco_trans_1_2"/>
    <property type="match status" value="1"/>
</dbReference>
<evidence type="ECO:0000313" key="2">
    <source>
        <dbReference type="EMBL" id="KJL39410.1"/>
    </source>
</evidence>
<feature type="domain" description="Spore protein YkvP/CgeB glycosyl transferase-like" evidence="1">
    <location>
        <begin position="110"/>
        <end position="230"/>
    </location>
</feature>
<dbReference type="PATRIC" id="fig|92835.4.peg.2071"/>
<evidence type="ECO:0000313" key="3">
    <source>
        <dbReference type="Proteomes" id="UP000033956"/>
    </source>
</evidence>
<dbReference type="InterPro" id="IPR055259">
    <property type="entry name" value="YkvP/CgeB_Glyco_trans-like"/>
</dbReference>
<organism evidence="2 3">
    <name type="scientific">Microbacterium terrae</name>
    <dbReference type="NCBI Taxonomy" id="69369"/>
    <lineage>
        <taxon>Bacteria</taxon>
        <taxon>Bacillati</taxon>
        <taxon>Actinomycetota</taxon>
        <taxon>Actinomycetes</taxon>
        <taxon>Micrococcales</taxon>
        <taxon>Microbacteriaceae</taxon>
        <taxon>Microbacterium</taxon>
    </lineage>
</organism>
<dbReference type="Proteomes" id="UP000033956">
    <property type="component" value="Unassembled WGS sequence"/>
</dbReference>
<reference evidence="2 3" key="1">
    <citation type="submission" date="2015-02" db="EMBL/GenBank/DDBJ databases">
        <title>Draft genome sequences of ten Microbacterium spp. with emphasis on heavy metal contaminated environments.</title>
        <authorList>
            <person name="Corretto E."/>
        </authorList>
    </citation>
    <scope>NUCLEOTIDE SEQUENCE [LARGE SCALE GENOMIC DNA]</scope>
    <source>
        <strain evidence="2 3">DSM 12510</strain>
    </source>
</reference>
<dbReference type="EMBL" id="JYIZ01000050">
    <property type="protein sequence ID" value="KJL39410.1"/>
    <property type="molecule type" value="Genomic_DNA"/>
</dbReference>
<dbReference type="SUPFAM" id="SSF53756">
    <property type="entry name" value="UDP-Glycosyltransferase/glycogen phosphorylase"/>
    <property type="match status" value="1"/>
</dbReference>
<keyword evidence="2" id="KW-0808">Transferase</keyword>
<keyword evidence="2" id="KW-0328">Glycosyltransferase</keyword>
<dbReference type="EC" id="2.4.-.-" evidence="2"/>
<dbReference type="Gene3D" id="3.40.50.2000">
    <property type="entry name" value="Glycogen Phosphorylase B"/>
    <property type="match status" value="2"/>
</dbReference>
<dbReference type="AlphaFoldDB" id="A0A0M2H6A0"/>
<accession>A0A0M2H6A0</accession>
<name>A0A0M2H6A0_9MICO</name>
<sequence>MVLIDQPLLWSRSLLRVAPAVVYRPTDEYPSGMKARLQRDAIRRVDGVIATSRPVLDRLGPLPFPSTVIENGVDTERFHTVDWRPRPEICVYIGAFDSRFDWNQTMAWAGRFPRWRFVLAGPAATPPAALPVNVELLGPVPYESVPRLLAEARIGLLPLSDDPLNRGRSPMKLYEYLASGLSVVSRQTEVVHPDPARGVFTYTDAANAAEALQDAIRHASPNAAGVEHALGQAWTTKARRLLEFVAGVTAR</sequence>
<gene>
    <name evidence="2" type="primary">tuaH_2</name>
    <name evidence="2" type="ORF">RS81_02040</name>
</gene>